<keyword evidence="2" id="KW-1185">Reference proteome</keyword>
<gene>
    <name evidence="1" type="ORF">Amon02_001332800</name>
</gene>
<protein>
    <submittedName>
        <fullName evidence="1">Unnamed protein product</fullName>
    </submittedName>
</protein>
<dbReference type="Proteomes" id="UP001165064">
    <property type="component" value="Unassembled WGS sequence"/>
</dbReference>
<comment type="caution">
    <text evidence="1">The sequence shown here is derived from an EMBL/GenBank/DDBJ whole genome shotgun (WGS) entry which is preliminary data.</text>
</comment>
<organism evidence="1 2">
    <name type="scientific">Ambrosiozyma monospora</name>
    <name type="common">Yeast</name>
    <name type="synonym">Endomycopsis monosporus</name>
    <dbReference type="NCBI Taxonomy" id="43982"/>
    <lineage>
        <taxon>Eukaryota</taxon>
        <taxon>Fungi</taxon>
        <taxon>Dikarya</taxon>
        <taxon>Ascomycota</taxon>
        <taxon>Saccharomycotina</taxon>
        <taxon>Pichiomycetes</taxon>
        <taxon>Pichiales</taxon>
        <taxon>Pichiaceae</taxon>
        <taxon>Ambrosiozyma</taxon>
    </lineage>
</organism>
<name>A0ACB5UC89_AMBMO</name>
<reference evidence="1" key="1">
    <citation type="submission" date="2023-04" db="EMBL/GenBank/DDBJ databases">
        <title>Ambrosiozyma monospora NBRC 10751.</title>
        <authorList>
            <person name="Ichikawa N."/>
            <person name="Sato H."/>
            <person name="Tonouchi N."/>
        </authorList>
    </citation>
    <scope>NUCLEOTIDE SEQUENCE</scope>
    <source>
        <strain evidence="1">NBRC 10751</strain>
    </source>
</reference>
<evidence type="ECO:0000313" key="2">
    <source>
        <dbReference type="Proteomes" id="UP001165064"/>
    </source>
</evidence>
<sequence length="145" mass="15060">MTGVLGSLKNESPDNKSSTVKPSNPPFPSNVAGGGEAEENPVGVDTFGVPKSIAGDPDLLNESSNLSLLVPVASIPLSSSAMAGSSSSKSLLLLELLSDMVFRTQINVEAPDCEFDIESIANDVMILVFEAVSLLLVYEPCLGCC</sequence>
<proteinExistence type="predicted"/>
<evidence type="ECO:0000313" key="1">
    <source>
        <dbReference type="EMBL" id="GMF08641.1"/>
    </source>
</evidence>
<accession>A0ACB5UC89</accession>
<dbReference type="EMBL" id="BSXS01017185">
    <property type="protein sequence ID" value="GMF08641.1"/>
    <property type="molecule type" value="Genomic_DNA"/>
</dbReference>